<accession>A0A0B2VVN3</accession>
<proteinExistence type="predicted"/>
<dbReference type="Proteomes" id="UP000031036">
    <property type="component" value="Unassembled WGS sequence"/>
</dbReference>
<organism evidence="1 2">
    <name type="scientific">Toxocara canis</name>
    <name type="common">Canine roundworm</name>
    <dbReference type="NCBI Taxonomy" id="6265"/>
    <lineage>
        <taxon>Eukaryota</taxon>
        <taxon>Metazoa</taxon>
        <taxon>Ecdysozoa</taxon>
        <taxon>Nematoda</taxon>
        <taxon>Chromadorea</taxon>
        <taxon>Rhabditida</taxon>
        <taxon>Spirurina</taxon>
        <taxon>Ascaridomorpha</taxon>
        <taxon>Ascaridoidea</taxon>
        <taxon>Toxocaridae</taxon>
        <taxon>Toxocara</taxon>
    </lineage>
</organism>
<protein>
    <submittedName>
        <fullName evidence="1">Uncharacterized protein</fullName>
    </submittedName>
</protein>
<dbReference type="EMBL" id="JPKZ01000792">
    <property type="protein sequence ID" value="KHN85402.1"/>
    <property type="molecule type" value="Genomic_DNA"/>
</dbReference>
<reference evidence="1 2" key="1">
    <citation type="submission" date="2014-11" db="EMBL/GenBank/DDBJ databases">
        <title>Genetic blueprint of the zoonotic pathogen Toxocara canis.</title>
        <authorList>
            <person name="Zhu X.-Q."/>
            <person name="Korhonen P.K."/>
            <person name="Cai H."/>
            <person name="Young N.D."/>
            <person name="Nejsum P."/>
            <person name="von Samson-Himmelstjerna G."/>
            <person name="Boag P.R."/>
            <person name="Tan P."/>
            <person name="Li Q."/>
            <person name="Min J."/>
            <person name="Yang Y."/>
            <person name="Wang X."/>
            <person name="Fang X."/>
            <person name="Hall R.S."/>
            <person name="Hofmann A."/>
            <person name="Sternberg P.W."/>
            <person name="Jex A.R."/>
            <person name="Gasser R.B."/>
        </authorList>
    </citation>
    <scope>NUCLEOTIDE SEQUENCE [LARGE SCALE GENOMIC DNA]</scope>
    <source>
        <strain evidence="1">PN_DK_2014</strain>
    </source>
</reference>
<sequence>MIRLRTRNLSSRLSSRRKPSSQIALEKKYSTGSNLPSSSFVYFFGFTYNYKTSTVKLQRYTNGAPLSAWRIIIGKHSN</sequence>
<keyword evidence="2" id="KW-1185">Reference proteome</keyword>
<gene>
    <name evidence="1" type="ORF">Tcan_05848</name>
</gene>
<evidence type="ECO:0000313" key="1">
    <source>
        <dbReference type="EMBL" id="KHN85402.1"/>
    </source>
</evidence>
<comment type="caution">
    <text evidence="1">The sequence shown here is derived from an EMBL/GenBank/DDBJ whole genome shotgun (WGS) entry which is preliminary data.</text>
</comment>
<evidence type="ECO:0000313" key="2">
    <source>
        <dbReference type="Proteomes" id="UP000031036"/>
    </source>
</evidence>
<dbReference type="AlphaFoldDB" id="A0A0B2VVN3"/>
<name>A0A0B2VVN3_TOXCA</name>